<organism evidence="3 4">
    <name type="scientific">Candidatus Clostridium radicumherbarum</name>
    <dbReference type="NCBI Taxonomy" id="3381662"/>
    <lineage>
        <taxon>Bacteria</taxon>
        <taxon>Bacillati</taxon>
        <taxon>Bacillota</taxon>
        <taxon>Clostridia</taxon>
        <taxon>Eubacteriales</taxon>
        <taxon>Clostridiaceae</taxon>
        <taxon>Clostridium</taxon>
    </lineage>
</organism>
<dbReference type="RefSeq" id="WP_406764750.1">
    <property type="nucleotide sequence ID" value="NZ_JBJHZY010000001.1"/>
</dbReference>
<dbReference type="InterPro" id="IPR012867">
    <property type="entry name" value="DUF1648"/>
</dbReference>
<evidence type="ECO:0000256" key="1">
    <source>
        <dbReference type="SAM" id="Phobius"/>
    </source>
</evidence>
<feature type="transmembrane region" description="Helical" evidence="1">
    <location>
        <begin position="7"/>
        <end position="29"/>
    </location>
</feature>
<evidence type="ECO:0000313" key="4">
    <source>
        <dbReference type="Proteomes" id="UP001623661"/>
    </source>
</evidence>
<accession>A0ABW8TR16</accession>
<proteinExistence type="predicted"/>
<dbReference type="Pfam" id="PF07853">
    <property type="entry name" value="DUF1648"/>
    <property type="match status" value="1"/>
</dbReference>
<dbReference type="Proteomes" id="UP001623661">
    <property type="component" value="Unassembled WGS sequence"/>
</dbReference>
<feature type="domain" description="DUF1648" evidence="2">
    <location>
        <begin position="12"/>
        <end position="54"/>
    </location>
</feature>
<evidence type="ECO:0000313" key="3">
    <source>
        <dbReference type="EMBL" id="MFL0268170.1"/>
    </source>
</evidence>
<keyword evidence="4" id="KW-1185">Reference proteome</keyword>
<keyword evidence="1" id="KW-0812">Transmembrane</keyword>
<sequence length="72" mass="8316">MNFKKSVLVDILLLIIPIIIMFLITPILPDKVPIHWNIKGVANEFIDKKFSFILGIIPFVIYESIKAKYSNK</sequence>
<keyword evidence="1" id="KW-1133">Transmembrane helix</keyword>
<name>A0ABW8TR16_9CLOT</name>
<dbReference type="EMBL" id="JBJHZY010000001">
    <property type="protein sequence ID" value="MFL0268170.1"/>
    <property type="molecule type" value="Genomic_DNA"/>
</dbReference>
<keyword evidence="1" id="KW-0472">Membrane</keyword>
<evidence type="ECO:0000259" key="2">
    <source>
        <dbReference type="Pfam" id="PF07853"/>
    </source>
</evidence>
<comment type="caution">
    <text evidence="3">The sequence shown here is derived from an EMBL/GenBank/DDBJ whole genome shotgun (WGS) entry which is preliminary data.</text>
</comment>
<protein>
    <submittedName>
        <fullName evidence="3">DUF1648 domain-containing protein</fullName>
    </submittedName>
</protein>
<gene>
    <name evidence="3" type="ORF">ACJDUH_08650</name>
</gene>
<reference evidence="3 4" key="1">
    <citation type="submission" date="2024-11" db="EMBL/GenBank/DDBJ databases">
        <authorList>
            <person name="Heng Y.C."/>
            <person name="Lim A.C.H."/>
            <person name="Lee J.K.Y."/>
            <person name="Kittelmann S."/>
        </authorList>
    </citation>
    <scope>NUCLEOTIDE SEQUENCE [LARGE SCALE GENOMIC DNA]</scope>
    <source>
        <strain evidence="3 4">WILCCON 0202</strain>
    </source>
</reference>